<dbReference type="InterPro" id="IPR027417">
    <property type="entry name" value="P-loop_NTPase"/>
</dbReference>
<evidence type="ECO:0000256" key="2">
    <source>
        <dbReference type="ARBA" id="ARBA00009638"/>
    </source>
</evidence>
<evidence type="ECO:0000313" key="12">
    <source>
        <dbReference type="EMBL" id="EFF41791.1"/>
    </source>
</evidence>
<keyword evidence="6" id="KW-0460">Magnesium</keyword>
<dbReference type="EMBL" id="ADNC01000004">
    <property type="protein sequence ID" value="EFF41791.1"/>
    <property type="molecule type" value="Genomic_DNA"/>
</dbReference>
<name>D4XV71_9BACT</name>
<dbReference type="RefSeq" id="WP_005683218.1">
    <property type="nucleotide sequence ID" value="NZ_ADNC01000004.1"/>
</dbReference>
<dbReference type="eggNOG" id="COG0218">
    <property type="taxonomic scope" value="Bacteria"/>
</dbReference>
<dbReference type="STRING" id="747682.MALL_0768"/>
<dbReference type="Gene3D" id="3.40.50.300">
    <property type="entry name" value="P-loop containing nucleotide triphosphate hydrolases"/>
    <property type="match status" value="1"/>
</dbReference>
<dbReference type="GO" id="GO:0005829">
    <property type="term" value="C:cytosol"/>
    <property type="evidence" value="ECO:0007669"/>
    <property type="project" value="TreeGrafter"/>
</dbReference>
<dbReference type="InterPro" id="IPR030393">
    <property type="entry name" value="G_ENGB_dom"/>
</dbReference>
<dbReference type="CDD" id="cd01876">
    <property type="entry name" value="YihA_EngB"/>
    <property type="match status" value="1"/>
</dbReference>
<dbReference type="InterPro" id="IPR006073">
    <property type="entry name" value="GTP-bd"/>
</dbReference>
<dbReference type="PANTHER" id="PTHR11649:SF13">
    <property type="entry name" value="ENGB-TYPE G DOMAIN-CONTAINING PROTEIN"/>
    <property type="match status" value="1"/>
</dbReference>
<dbReference type="GO" id="GO:0005525">
    <property type="term" value="F:GTP binding"/>
    <property type="evidence" value="ECO:0007669"/>
    <property type="project" value="UniProtKB-UniRule"/>
</dbReference>
<dbReference type="PANTHER" id="PTHR11649">
    <property type="entry name" value="MSS1/TRME-RELATED GTP-BINDING PROTEIN"/>
    <property type="match status" value="1"/>
</dbReference>
<dbReference type="NCBIfam" id="TIGR03598">
    <property type="entry name" value="GTPase_YsxC"/>
    <property type="match status" value="1"/>
</dbReference>
<keyword evidence="4" id="KW-0479">Metal-binding</keyword>
<evidence type="ECO:0000256" key="3">
    <source>
        <dbReference type="ARBA" id="ARBA00022618"/>
    </source>
</evidence>
<dbReference type="HAMAP" id="MF_00321">
    <property type="entry name" value="GTPase_EngB"/>
    <property type="match status" value="1"/>
</dbReference>
<reference evidence="12 13" key="1">
    <citation type="submission" date="2010-03" db="EMBL/GenBank/DDBJ databases">
        <authorList>
            <person name="Glass J.I."/>
            <person name="Benders G.A."/>
            <person name="Durkin A.S."/>
            <person name="Farmerie W.G."/>
            <person name="Hlavinka K."/>
            <person name="Hostetler J."/>
            <person name="Jackson J."/>
            <person name="May M.A."/>
            <person name="Miller R.H."/>
            <person name="Paralanov V."/>
            <person name="Radune D."/>
            <person name="Szczypinski B."/>
            <person name="Brown D.R."/>
        </authorList>
    </citation>
    <scope>NUCLEOTIDE SEQUENCE [LARGE SCALE GENOMIC DNA]</scope>
    <source>
        <strain evidence="12 13">A21JP2</strain>
    </source>
</reference>
<evidence type="ECO:0000256" key="8">
    <source>
        <dbReference type="ARBA" id="ARBA00023210"/>
    </source>
</evidence>
<evidence type="ECO:0000256" key="7">
    <source>
        <dbReference type="ARBA" id="ARBA00023134"/>
    </source>
</evidence>
<sequence>MYKFIKSSSNMSNWYEHEGNEICFWGRSNVGKSSLLNAIVNNKSLARVSKTPGRTQLLNYFENSQKQVIVDLPGYGYAKLSKSQKDKMLIMIDEYLQKNTRLKALILLIDSRHGITNIDRDIIKYLFSIKIPIYLVYTKIDKLNQKEKSQLSKLSKEEYKNYNCPYIFVSSQNKFGIDALNKNIQEIFQGEFYDF</sequence>
<comment type="cofactor">
    <cofactor evidence="1">
        <name>Mg(2+)</name>
        <dbReference type="ChEBI" id="CHEBI:18420"/>
    </cofactor>
</comment>
<dbReference type="GO" id="GO:0046872">
    <property type="term" value="F:metal ion binding"/>
    <property type="evidence" value="ECO:0007669"/>
    <property type="project" value="UniProtKB-KW"/>
</dbReference>
<accession>D4XV71</accession>
<dbReference type="Proteomes" id="UP000004757">
    <property type="component" value="Unassembled WGS sequence"/>
</dbReference>
<evidence type="ECO:0000256" key="4">
    <source>
        <dbReference type="ARBA" id="ARBA00022723"/>
    </source>
</evidence>
<organism evidence="12 13">
    <name type="scientific">Mycoplasmopsis alligatoris A21JP2</name>
    <dbReference type="NCBI Taxonomy" id="747682"/>
    <lineage>
        <taxon>Bacteria</taxon>
        <taxon>Bacillati</taxon>
        <taxon>Mycoplasmatota</taxon>
        <taxon>Mycoplasmoidales</taxon>
        <taxon>Metamycoplasmataceae</taxon>
        <taxon>Mycoplasmopsis</taxon>
    </lineage>
</organism>
<dbReference type="Pfam" id="PF01926">
    <property type="entry name" value="MMR_HSR1"/>
    <property type="match status" value="1"/>
</dbReference>
<evidence type="ECO:0000256" key="1">
    <source>
        <dbReference type="ARBA" id="ARBA00001946"/>
    </source>
</evidence>
<keyword evidence="3 10" id="KW-0132">Cell division</keyword>
<protein>
    <recommendedName>
        <fullName evidence="10">Probable GTP-binding protein EngB</fullName>
    </recommendedName>
</protein>
<feature type="domain" description="EngB-type G" evidence="11">
    <location>
        <begin position="18"/>
        <end position="190"/>
    </location>
</feature>
<dbReference type="GO" id="GO:0000917">
    <property type="term" value="P:division septum assembly"/>
    <property type="evidence" value="ECO:0007669"/>
    <property type="project" value="UniProtKB-KW"/>
</dbReference>
<gene>
    <name evidence="12" type="primary">ysxC</name>
    <name evidence="10" type="synonym">engB</name>
    <name evidence="12" type="ORF">MALL_0768</name>
</gene>
<dbReference type="InterPro" id="IPR019987">
    <property type="entry name" value="GTP-bd_ribosome_bio_YsxC"/>
</dbReference>
<keyword evidence="8 10" id="KW-0717">Septation</keyword>
<evidence type="ECO:0000256" key="10">
    <source>
        <dbReference type="HAMAP-Rule" id="MF_00321"/>
    </source>
</evidence>
<keyword evidence="13" id="KW-1185">Reference proteome</keyword>
<dbReference type="SUPFAM" id="SSF52540">
    <property type="entry name" value="P-loop containing nucleoside triphosphate hydrolases"/>
    <property type="match status" value="1"/>
</dbReference>
<dbReference type="OrthoDB" id="9804921at2"/>
<keyword evidence="7 10" id="KW-0342">GTP-binding</keyword>
<evidence type="ECO:0000256" key="5">
    <source>
        <dbReference type="ARBA" id="ARBA00022741"/>
    </source>
</evidence>
<dbReference type="AlphaFoldDB" id="D4XV71"/>
<comment type="caution">
    <text evidence="12">The sequence shown here is derived from an EMBL/GenBank/DDBJ whole genome shotgun (WGS) entry which is preliminary data.</text>
</comment>
<comment type="similarity">
    <text evidence="2 10">Belongs to the TRAFAC class TrmE-Era-EngA-EngB-Septin-like GTPase superfamily. EngB GTPase family.</text>
</comment>
<dbReference type="PROSITE" id="PS51706">
    <property type="entry name" value="G_ENGB"/>
    <property type="match status" value="1"/>
</dbReference>
<evidence type="ECO:0000256" key="9">
    <source>
        <dbReference type="ARBA" id="ARBA00023306"/>
    </source>
</evidence>
<keyword evidence="5 10" id="KW-0547">Nucleotide-binding</keyword>
<evidence type="ECO:0000256" key="6">
    <source>
        <dbReference type="ARBA" id="ARBA00022842"/>
    </source>
</evidence>
<evidence type="ECO:0000259" key="11">
    <source>
        <dbReference type="PROSITE" id="PS51706"/>
    </source>
</evidence>
<comment type="function">
    <text evidence="10">Necessary for normal cell division and for the maintenance of normal septation.</text>
</comment>
<keyword evidence="9 10" id="KW-0131">Cell cycle</keyword>
<proteinExistence type="inferred from homology"/>
<evidence type="ECO:0000313" key="13">
    <source>
        <dbReference type="Proteomes" id="UP000004757"/>
    </source>
</evidence>